<name>A0ACC0WXF0_9STRA</name>
<reference evidence="1 2" key="1">
    <citation type="journal article" date="2022" name="bioRxiv">
        <title>The genome of the oomycete Peronosclerospora sorghi, a cosmopolitan pathogen of maize and sorghum, is inflated with dispersed pseudogenes.</title>
        <authorList>
            <person name="Fletcher K."/>
            <person name="Martin F."/>
            <person name="Isakeit T."/>
            <person name="Cavanaugh K."/>
            <person name="Magill C."/>
            <person name="Michelmore R."/>
        </authorList>
    </citation>
    <scope>NUCLEOTIDE SEQUENCE [LARGE SCALE GENOMIC DNA]</scope>
    <source>
        <strain evidence="1">P6</strain>
    </source>
</reference>
<comment type="caution">
    <text evidence="1">The sequence shown here is derived from an EMBL/GenBank/DDBJ whole genome shotgun (WGS) entry which is preliminary data.</text>
</comment>
<evidence type="ECO:0000313" key="2">
    <source>
        <dbReference type="Proteomes" id="UP001163321"/>
    </source>
</evidence>
<proteinExistence type="predicted"/>
<organism evidence="1 2">
    <name type="scientific">Peronosclerospora sorghi</name>
    <dbReference type="NCBI Taxonomy" id="230839"/>
    <lineage>
        <taxon>Eukaryota</taxon>
        <taxon>Sar</taxon>
        <taxon>Stramenopiles</taxon>
        <taxon>Oomycota</taxon>
        <taxon>Peronosporomycetes</taxon>
        <taxon>Peronosporales</taxon>
        <taxon>Peronosporaceae</taxon>
        <taxon>Peronosclerospora</taxon>
    </lineage>
</organism>
<sequence length="127" mass="14081">MQAADVEVTALMLSEGAKETASVLDSIKNRETKLRKGQNLRRYQNSMNSHLWAIGVTLSLTATLFGTLGKVLLKLSHTSSQTLSVKAAATVCVVMLNPVFDTMSYAYEAQVRRIFLYCCDFRVRLAC</sequence>
<accession>A0ACC0WXF0</accession>
<keyword evidence="2" id="KW-1185">Reference proteome</keyword>
<protein>
    <submittedName>
        <fullName evidence="1">Uncharacterized protein</fullName>
    </submittedName>
</protein>
<gene>
    <name evidence="1" type="ORF">PsorP6_001721</name>
</gene>
<evidence type="ECO:0000313" key="1">
    <source>
        <dbReference type="EMBL" id="KAI9922371.1"/>
    </source>
</evidence>
<dbReference type="Proteomes" id="UP001163321">
    <property type="component" value="Chromosome 1"/>
</dbReference>
<dbReference type="EMBL" id="CM047580">
    <property type="protein sequence ID" value="KAI9922371.1"/>
    <property type="molecule type" value="Genomic_DNA"/>
</dbReference>